<gene>
    <name evidence="1" type="ORF">RPERSI_LOCUS31400</name>
</gene>
<proteinExistence type="predicted"/>
<evidence type="ECO:0000313" key="1">
    <source>
        <dbReference type="EMBL" id="CAG8840352.1"/>
    </source>
</evidence>
<evidence type="ECO:0000313" key="2">
    <source>
        <dbReference type="Proteomes" id="UP000789920"/>
    </source>
</evidence>
<dbReference type="Proteomes" id="UP000789920">
    <property type="component" value="Unassembled WGS sequence"/>
</dbReference>
<keyword evidence="2" id="KW-1185">Reference proteome</keyword>
<feature type="non-terminal residue" evidence="1">
    <location>
        <position position="1"/>
    </location>
</feature>
<comment type="caution">
    <text evidence="1">The sequence shown here is derived from an EMBL/GenBank/DDBJ whole genome shotgun (WGS) entry which is preliminary data.</text>
</comment>
<accession>A0ACA9SJ21</accession>
<sequence length="122" mass="13853">GSIGTLVGSLTSLKNILHNKESNTNEKEFDEATIKNSILNNKKSLEKDTKEYPSPLNFVTAIVNNLQEKKEFGKWGLKRISMTKREIEDINKLLFGLSIHIDEDSDEQITEITADEQIMEIT</sequence>
<name>A0ACA9SJ21_9GLOM</name>
<dbReference type="EMBL" id="CAJVQC010126439">
    <property type="protein sequence ID" value="CAG8840352.1"/>
    <property type="molecule type" value="Genomic_DNA"/>
</dbReference>
<feature type="non-terminal residue" evidence="1">
    <location>
        <position position="122"/>
    </location>
</feature>
<organism evidence="1 2">
    <name type="scientific">Racocetra persica</name>
    <dbReference type="NCBI Taxonomy" id="160502"/>
    <lineage>
        <taxon>Eukaryota</taxon>
        <taxon>Fungi</taxon>
        <taxon>Fungi incertae sedis</taxon>
        <taxon>Mucoromycota</taxon>
        <taxon>Glomeromycotina</taxon>
        <taxon>Glomeromycetes</taxon>
        <taxon>Diversisporales</taxon>
        <taxon>Gigasporaceae</taxon>
        <taxon>Racocetra</taxon>
    </lineage>
</organism>
<protein>
    <submittedName>
        <fullName evidence="1">23952_t:CDS:1</fullName>
    </submittedName>
</protein>
<reference evidence="1" key="1">
    <citation type="submission" date="2021-06" db="EMBL/GenBank/DDBJ databases">
        <authorList>
            <person name="Kallberg Y."/>
            <person name="Tangrot J."/>
            <person name="Rosling A."/>
        </authorList>
    </citation>
    <scope>NUCLEOTIDE SEQUENCE</scope>
    <source>
        <strain evidence="1">MA461A</strain>
    </source>
</reference>